<feature type="compositionally biased region" description="Polar residues" evidence="7">
    <location>
        <begin position="54"/>
        <end position="65"/>
    </location>
</feature>
<dbReference type="InterPro" id="IPR050186">
    <property type="entry name" value="TPT_transporter"/>
</dbReference>
<feature type="transmembrane region" description="Helical" evidence="8">
    <location>
        <begin position="352"/>
        <end position="374"/>
    </location>
</feature>
<feature type="transmembrane region" description="Helical" evidence="8">
    <location>
        <begin position="155"/>
        <end position="176"/>
    </location>
</feature>
<evidence type="ECO:0000256" key="2">
    <source>
        <dbReference type="ARBA" id="ARBA00022692"/>
    </source>
</evidence>
<reference evidence="10" key="1">
    <citation type="submission" date="2022-01" db="EMBL/GenBank/DDBJ databases">
        <authorList>
            <person name="Braso-Vives M."/>
        </authorList>
    </citation>
    <scope>NUCLEOTIDE SEQUENCE</scope>
</reference>
<accession>A0A8J9VZF1</accession>
<keyword evidence="3 8" id="KW-1133">Transmembrane helix</keyword>
<dbReference type="GO" id="GO:0016020">
    <property type="term" value="C:membrane"/>
    <property type="evidence" value="ECO:0007669"/>
    <property type="project" value="UniProtKB-SubCell"/>
</dbReference>
<feature type="region of interest" description="Disordered" evidence="7">
    <location>
        <begin position="1"/>
        <end position="72"/>
    </location>
</feature>
<keyword evidence="4 8" id="KW-0472">Membrane</keyword>
<feature type="compositionally biased region" description="Basic and acidic residues" evidence="7">
    <location>
        <begin position="30"/>
        <end position="52"/>
    </location>
</feature>
<feature type="transmembrane region" description="Helical" evidence="8">
    <location>
        <begin position="125"/>
        <end position="143"/>
    </location>
</feature>
<sequence length="447" mass="50094">MEEVRIEDEVDVRRGSFEPDHGRKRTPSGDIRHSRGRSYSESERYPSAERKLPHQSSFGEDTSSGGAADDSFDAVPRSYSHSEMFQAPHDPKHLTINEQELIKITQMQVESKDATPENKGLLEKGAIIFLILWYFFSFCTLILNKYILSEMDLNAQFLGAWQILCTTVFGFIQLRLPFGQTGIGRMPGRKSVPPNFLFNMTIGGVLRFGTTILALLALKNVAASFVETIKSTAPMFTVLITWMMLREKTGFWVSLSLIPIMGGLALCSSSELSFNMIGFVAAISTNIVECFQNVFSKKLLSNDKHKYSPLELQFYMSSAALILLVPAWFFVDLPLKQLYIGRGRRRHLDRHILMALLFDGISFHLQSVTAYALMQRISPVTHSVANTAKRALLIWLSVLVFGNTITVLSGLGSMVVLAGVVLYQRACNAEKRRRAEETQAAKNQSDS</sequence>
<dbReference type="EMBL" id="OV696696">
    <property type="protein sequence ID" value="CAH1239775.1"/>
    <property type="molecule type" value="Genomic_DNA"/>
</dbReference>
<gene>
    <name evidence="10" type="primary">SLC35E2B</name>
    <name evidence="10" type="ORF">BLAG_LOCUS3965</name>
</gene>
<comment type="similarity">
    <text evidence="6">Belongs to the TPT transporter family. SLC35E subfamily.</text>
</comment>
<comment type="function">
    <text evidence="5">Putative transporter.</text>
</comment>
<feature type="transmembrane region" description="Helical" evidence="8">
    <location>
        <begin position="251"/>
        <end position="267"/>
    </location>
</feature>
<evidence type="ECO:0000256" key="6">
    <source>
        <dbReference type="ARBA" id="ARBA00093775"/>
    </source>
</evidence>
<dbReference type="InterPro" id="IPR004853">
    <property type="entry name" value="Sugar_P_trans_dom"/>
</dbReference>
<feature type="compositionally biased region" description="Basic and acidic residues" evidence="7">
    <location>
        <begin position="11"/>
        <end position="21"/>
    </location>
</feature>
<dbReference type="Pfam" id="PF03151">
    <property type="entry name" value="TPT"/>
    <property type="match status" value="1"/>
</dbReference>
<proteinExistence type="inferred from homology"/>
<feature type="compositionally biased region" description="Acidic residues" evidence="7">
    <location>
        <begin position="1"/>
        <end position="10"/>
    </location>
</feature>
<evidence type="ECO:0000256" key="3">
    <source>
        <dbReference type="ARBA" id="ARBA00022989"/>
    </source>
</evidence>
<keyword evidence="2 8" id="KW-0812">Transmembrane</keyword>
<dbReference type="PANTHER" id="PTHR11132">
    <property type="entry name" value="SOLUTE CARRIER FAMILY 35"/>
    <property type="match status" value="1"/>
</dbReference>
<dbReference type="Proteomes" id="UP000838412">
    <property type="component" value="Chromosome 11"/>
</dbReference>
<comment type="subcellular location">
    <subcellularLocation>
        <location evidence="1">Membrane</location>
        <topology evidence="1">Multi-pass membrane protein</topology>
    </subcellularLocation>
</comment>
<feature type="transmembrane region" description="Helical" evidence="8">
    <location>
        <begin position="196"/>
        <end position="218"/>
    </location>
</feature>
<dbReference type="OrthoDB" id="6418713at2759"/>
<dbReference type="AlphaFoldDB" id="A0A8J9VZF1"/>
<name>A0A8J9VZF1_BRALA</name>
<feature type="transmembrane region" description="Helical" evidence="8">
    <location>
        <begin position="314"/>
        <end position="331"/>
    </location>
</feature>
<evidence type="ECO:0000256" key="1">
    <source>
        <dbReference type="ARBA" id="ARBA00004141"/>
    </source>
</evidence>
<evidence type="ECO:0000256" key="5">
    <source>
        <dbReference type="ARBA" id="ARBA00093767"/>
    </source>
</evidence>
<evidence type="ECO:0000313" key="10">
    <source>
        <dbReference type="EMBL" id="CAH1239775.1"/>
    </source>
</evidence>
<evidence type="ECO:0000256" key="8">
    <source>
        <dbReference type="SAM" id="Phobius"/>
    </source>
</evidence>
<evidence type="ECO:0000256" key="7">
    <source>
        <dbReference type="SAM" id="MobiDB-lite"/>
    </source>
</evidence>
<feature type="domain" description="Sugar phosphate transporter" evidence="9">
    <location>
        <begin position="128"/>
        <end position="423"/>
    </location>
</feature>
<evidence type="ECO:0000313" key="11">
    <source>
        <dbReference type="Proteomes" id="UP000838412"/>
    </source>
</evidence>
<dbReference type="SUPFAM" id="SSF103481">
    <property type="entry name" value="Multidrug resistance efflux transporter EmrE"/>
    <property type="match status" value="1"/>
</dbReference>
<feature type="transmembrane region" description="Helical" evidence="8">
    <location>
        <begin position="394"/>
        <end position="423"/>
    </location>
</feature>
<protein>
    <submittedName>
        <fullName evidence="10">SLC35E2B protein</fullName>
    </submittedName>
</protein>
<organism evidence="10 11">
    <name type="scientific">Branchiostoma lanceolatum</name>
    <name type="common">Common lancelet</name>
    <name type="synonym">Amphioxus lanceolatum</name>
    <dbReference type="NCBI Taxonomy" id="7740"/>
    <lineage>
        <taxon>Eukaryota</taxon>
        <taxon>Metazoa</taxon>
        <taxon>Chordata</taxon>
        <taxon>Cephalochordata</taxon>
        <taxon>Leptocardii</taxon>
        <taxon>Amphioxiformes</taxon>
        <taxon>Branchiostomatidae</taxon>
        <taxon>Branchiostoma</taxon>
    </lineage>
</organism>
<evidence type="ECO:0000259" key="9">
    <source>
        <dbReference type="Pfam" id="PF03151"/>
    </source>
</evidence>
<keyword evidence="11" id="KW-1185">Reference proteome</keyword>
<evidence type="ECO:0000256" key="4">
    <source>
        <dbReference type="ARBA" id="ARBA00023136"/>
    </source>
</evidence>
<dbReference type="InterPro" id="IPR037185">
    <property type="entry name" value="EmrE-like"/>
</dbReference>